<reference evidence="3 4" key="1">
    <citation type="submission" date="2023-12" db="EMBL/GenBank/DDBJ databases">
        <title>Pseudomonas machongensis sp. nov., isolated from wilted pepper plants (Capsicum annuum).</title>
        <authorList>
            <person name="Qiu M."/>
            <person name="Li Y."/>
            <person name="Liu Q."/>
            <person name="Zhang X."/>
            <person name="Huang Y."/>
            <person name="Guo R."/>
            <person name="Hu M."/>
            <person name="Zhou J."/>
            <person name="Zhou X."/>
        </authorList>
    </citation>
    <scope>NUCLEOTIDE SEQUENCE [LARGE SCALE GENOMIC DNA]</scope>
    <source>
        <strain evidence="3 4">MH2</strain>
    </source>
</reference>
<evidence type="ECO:0000313" key="3">
    <source>
        <dbReference type="EMBL" id="MEA5669823.1"/>
    </source>
</evidence>
<dbReference type="SUPFAM" id="SSF51230">
    <property type="entry name" value="Single hybrid motif"/>
    <property type="match status" value="1"/>
</dbReference>
<dbReference type="PROSITE" id="PS50968">
    <property type="entry name" value="BIOTINYL_LIPOYL"/>
    <property type="match status" value="1"/>
</dbReference>
<dbReference type="Proteomes" id="UP001302573">
    <property type="component" value="Unassembled WGS sequence"/>
</dbReference>
<dbReference type="InterPro" id="IPR011053">
    <property type="entry name" value="Single_hybrid_motif"/>
</dbReference>
<organism evidence="3 4">
    <name type="scientific">Pseudomonas machongensis</name>
    <dbReference type="NCBI Taxonomy" id="3110229"/>
    <lineage>
        <taxon>Bacteria</taxon>
        <taxon>Pseudomonadati</taxon>
        <taxon>Pseudomonadota</taxon>
        <taxon>Gammaproteobacteria</taxon>
        <taxon>Pseudomonadales</taxon>
        <taxon>Pseudomonadaceae</taxon>
        <taxon>Pseudomonas</taxon>
    </lineage>
</organism>
<feature type="domain" description="Lipoyl-binding" evidence="2">
    <location>
        <begin position="1"/>
        <end position="65"/>
    </location>
</feature>
<evidence type="ECO:0000313" key="4">
    <source>
        <dbReference type="Proteomes" id="UP001302573"/>
    </source>
</evidence>
<sequence length="66" mass="6855">TTMPGNIVDVLVKEGDVVKAGQAVLITEAMKMETEVQAAIAGKVVALHVAKGDRVTPGEILIEIEG</sequence>
<keyword evidence="4" id="KW-1185">Reference proteome</keyword>
<dbReference type="PANTHER" id="PTHR45266">
    <property type="entry name" value="OXALOACETATE DECARBOXYLASE ALPHA CHAIN"/>
    <property type="match status" value="1"/>
</dbReference>
<evidence type="ECO:0000259" key="2">
    <source>
        <dbReference type="PROSITE" id="PS50968"/>
    </source>
</evidence>
<dbReference type="Gene3D" id="2.40.50.100">
    <property type="match status" value="1"/>
</dbReference>
<accession>A0ABU5V8Z1</accession>
<dbReference type="PANTHER" id="PTHR45266:SF3">
    <property type="entry name" value="OXALOACETATE DECARBOXYLASE ALPHA CHAIN"/>
    <property type="match status" value="1"/>
</dbReference>
<protein>
    <submittedName>
        <fullName evidence="3">Biotin/lipoyl-containing protein</fullName>
    </submittedName>
</protein>
<dbReference type="EMBL" id="JAYFUI010000030">
    <property type="protein sequence ID" value="MEA5669823.1"/>
    <property type="molecule type" value="Genomic_DNA"/>
</dbReference>
<dbReference type="Pfam" id="PF00364">
    <property type="entry name" value="Biotin_lipoyl"/>
    <property type="match status" value="1"/>
</dbReference>
<dbReference type="InterPro" id="IPR000089">
    <property type="entry name" value="Biotin_lipoyl"/>
</dbReference>
<name>A0ABU5V8Z1_9PSED</name>
<feature type="non-terminal residue" evidence="3">
    <location>
        <position position="1"/>
    </location>
</feature>
<dbReference type="CDD" id="cd06850">
    <property type="entry name" value="biotinyl_domain"/>
    <property type="match status" value="1"/>
</dbReference>
<comment type="caution">
    <text evidence="3">The sequence shown here is derived from an EMBL/GenBank/DDBJ whole genome shotgun (WGS) entry which is preliminary data.</text>
</comment>
<gene>
    <name evidence="3" type="ORF">VA602_00555</name>
</gene>
<dbReference type="RefSeq" id="WP_323452172.1">
    <property type="nucleotide sequence ID" value="NZ_JAYFUI010000030.1"/>
</dbReference>
<keyword evidence="1" id="KW-0092">Biotin</keyword>
<evidence type="ECO:0000256" key="1">
    <source>
        <dbReference type="ARBA" id="ARBA00023267"/>
    </source>
</evidence>
<proteinExistence type="predicted"/>
<dbReference type="InterPro" id="IPR050709">
    <property type="entry name" value="Biotin_Carboxyl_Carrier/Decarb"/>
</dbReference>